<evidence type="ECO:0000313" key="3">
    <source>
        <dbReference type="Proteomes" id="UP000053239"/>
    </source>
</evidence>
<dbReference type="AlphaFoldDB" id="A0A0J9W729"/>
<dbReference type="Proteomes" id="UP000053239">
    <property type="component" value="Unassembled WGS sequence"/>
</dbReference>
<evidence type="ECO:0000256" key="1">
    <source>
        <dbReference type="SAM" id="Phobius"/>
    </source>
</evidence>
<keyword evidence="1" id="KW-1133">Transmembrane helix</keyword>
<name>A0A0J9W729_PLAVI</name>
<feature type="transmembrane region" description="Helical" evidence="1">
    <location>
        <begin position="218"/>
        <end position="238"/>
    </location>
</feature>
<dbReference type="Pfam" id="PF05795">
    <property type="entry name" value="Plasmodium_Vir"/>
    <property type="match status" value="1"/>
</dbReference>
<reference evidence="2 3" key="1">
    <citation type="submission" date="2011-09" db="EMBL/GenBank/DDBJ databases">
        <title>The Genome Sequence of Plasmodium vivax North Korean.</title>
        <authorList>
            <consortium name="The Broad Institute Genome Sequencing Platform"/>
            <consortium name="The Broad Institute Genome Sequencing Center for Infectious Disease"/>
            <person name="Neafsey D."/>
            <person name="Carlton J."/>
            <person name="Barnwell J."/>
            <person name="Collins W."/>
            <person name="Escalante A."/>
            <person name="Mullikin J."/>
            <person name="Saul A."/>
            <person name="Guigo R."/>
            <person name="Camara F."/>
            <person name="Young S.K."/>
            <person name="Zeng Q."/>
            <person name="Gargeya S."/>
            <person name="Fitzgerald M."/>
            <person name="Haas B."/>
            <person name="Abouelleil A."/>
            <person name="Alvarado L."/>
            <person name="Arachchi H.M."/>
            <person name="Berlin A."/>
            <person name="Brown A."/>
            <person name="Chapman S.B."/>
            <person name="Chen Z."/>
            <person name="Dunbar C."/>
            <person name="Freedman E."/>
            <person name="Gearin G."/>
            <person name="Gellesch M."/>
            <person name="Goldberg J."/>
            <person name="Griggs A."/>
            <person name="Gujja S."/>
            <person name="Heiman D."/>
            <person name="Howarth C."/>
            <person name="Larson L."/>
            <person name="Lui A."/>
            <person name="MacDonald P.J.P."/>
            <person name="Montmayeur A."/>
            <person name="Murphy C."/>
            <person name="Neiman D."/>
            <person name="Pearson M."/>
            <person name="Priest M."/>
            <person name="Roberts A."/>
            <person name="Saif S."/>
            <person name="Shea T."/>
            <person name="Shenoy N."/>
            <person name="Sisk P."/>
            <person name="Stolte C."/>
            <person name="Sykes S."/>
            <person name="Wortman J."/>
            <person name="Nusbaum C."/>
            <person name="Birren B."/>
        </authorList>
    </citation>
    <scope>NUCLEOTIDE SEQUENCE [LARGE SCALE GENOMIC DNA]</scope>
    <source>
        <strain evidence="2 3">North Korean</strain>
    </source>
</reference>
<keyword evidence="1" id="KW-0472">Membrane</keyword>
<sequence>MFSLFQYTYVNRFPDFRNKIISLAENPKSDGTYKKCESFKNIQLKYYKVTDESFPNTCAKFSKNINEIINEPEYPKPAFCKYINYWFYEQLKSNPSFPYSSLLNKFYDTIENLDVCKLYNKEITKSKYEELKKLYDLYEPFIKFKTETSEDQSQSCDKIKQCVNLYESYSDNCKENCYNGFCWNLIKFREEYENHRSKETRCVNDLKYLKPIKSDLEAIILMPFVVMILISFILIFLYKEVKIMRKNYIGECKNYKIHQNLGAGDTNSHTTHHDLPNFNKMYNNIIIIKLNENINLHKN</sequence>
<dbReference type="EMBL" id="KQ235604">
    <property type="protein sequence ID" value="KMZ96458.1"/>
    <property type="molecule type" value="Genomic_DNA"/>
</dbReference>
<protein>
    <recommendedName>
        <fullName evidence="4">VIR protein</fullName>
    </recommendedName>
</protein>
<proteinExistence type="predicted"/>
<evidence type="ECO:0008006" key="4">
    <source>
        <dbReference type="Google" id="ProtNLM"/>
    </source>
</evidence>
<gene>
    <name evidence="2" type="ORF">PVNG_05443</name>
</gene>
<dbReference type="InterPro" id="IPR008780">
    <property type="entry name" value="Plasmodium_Vir"/>
</dbReference>
<keyword evidence="1" id="KW-0812">Transmembrane</keyword>
<organism evidence="2 3">
    <name type="scientific">Plasmodium vivax North Korean</name>
    <dbReference type="NCBI Taxonomy" id="1035514"/>
    <lineage>
        <taxon>Eukaryota</taxon>
        <taxon>Sar</taxon>
        <taxon>Alveolata</taxon>
        <taxon>Apicomplexa</taxon>
        <taxon>Aconoidasida</taxon>
        <taxon>Haemosporida</taxon>
        <taxon>Plasmodiidae</taxon>
        <taxon>Plasmodium</taxon>
        <taxon>Plasmodium (Plasmodium)</taxon>
    </lineage>
</organism>
<accession>A0A0J9W729</accession>
<evidence type="ECO:0000313" key="2">
    <source>
        <dbReference type="EMBL" id="KMZ96458.1"/>
    </source>
</evidence>